<dbReference type="GO" id="GO:0005524">
    <property type="term" value="F:ATP binding"/>
    <property type="evidence" value="ECO:0007669"/>
    <property type="project" value="UniProtKB-UniRule"/>
</dbReference>
<dbReference type="InterPro" id="IPR017441">
    <property type="entry name" value="Protein_kinase_ATP_BS"/>
</dbReference>
<evidence type="ECO:0000256" key="2">
    <source>
        <dbReference type="ARBA" id="ARBA00008832"/>
    </source>
</evidence>
<keyword evidence="4" id="KW-0808">Transferase</keyword>
<dbReference type="InterPro" id="IPR011009">
    <property type="entry name" value="Kinase-like_dom_sf"/>
</dbReference>
<protein>
    <recommendedName>
        <fullName evidence="11">Protein kinase domain-containing protein</fullName>
    </recommendedName>
</protein>
<proteinExistence type="inferred from homology"/>
<dbReference type="FunFam" id="1.10.510.10:FF:000624">
    <property type="entry name" value="Mitogen-activated protein kinase"/>
    <property type="match status" value="1"/>
</dbReference>
<dbReference type="SMART" id="SM00220">
    <property type="entry name" value="S_TKc"/>
    <property type="match status" value="1"/>
</dbReference>
<dbReference type="InterPro" id="IPR008271">
    <property type="entry name" value="Ser/Thr_kinase_AS"/>
</dbReference>
<dbReference type="STRING" id="3750.A0A498K039"/>
<organism evidence="12 13">
    <name type="scientific">Malus domestica</name>
    <name type="common">Apple</name>
    <name type="synonym">Pyrus malus</name>
    <dbReference type="NCBI Taxonomy" id="3750"/>
    <lineage>
        <taxon>Eukaryota</taxon>
        <taxon>Viridiplantae</taxon>
        <taxon>Streptophyta</taxon>
        <taxon>Embryophyta</taxon>
        <taxon>Tracheophyta</taxon>
        <taxon>Spermatophyta</taxon>
        <taxon>Magnoliopsida</taxon>
        <taxon>eudicotyledons</taxon>
        <taxon>Gunneridae</taxon>
        <taxon>Pentapetalae</taxon>
        <taxon>rosids</taxon>
        <taxon>fabids</taxon>
        <taxon>Rosales</taxon>
        <taxon>Rosaceae</taxon>
        <taxon>Amygdaloideae</taxon>
        <taxon>Maleae</taxon>
        <taxon>Malus</taxon>
    </lineage>
</organism>
<evidence type="ECO:0000256" key="10">
    <source>
        <dbReference type="PROSITE-ProRule" id="PRU10141"/>
    </source>
</evidence>
<evidence type="ECO:0000313" key="13">
    <source>
        <dbReference type="Proteomes" id="UP000290289"/>
    </source>
</evidence>
<keyword evidence="3" id="KW-0723">Serine/threonine-protein kinase</keyword>
<evidence type="ECO:0000256" key="1">
    <source>
        <dbReference type="ARBA" id="ARBA00006019"/>
    </source>
</evidence>
<dbReference type="PROSITE" id="PS00107">
    <property type="entry name" value="PROTEIN_KINASE_ATP"/>
    <property type="match status" value="1"/>
</dbReference>
<comment type="catalytic activity">
    <reaction evidence="8">
        <text>L-threonyl-[protein] + ATP = O-phospho-L-threonyl-[protein] + ADP + H(+)</text>
        <dbReference type="Rhea" id="RHEA:46608"/>
        <dbReference type="Rhea" id="RHEA-COMP:11060"/>
        <dbReference type="Rhea" id="RHEA-COMP:11605"/>
        <dbReference type="ChEBI" id="CHEBI:15378"/>
        <dbReference type="ChEBI" id="CHEBI:30013"/>
        <dbReference type="ChEBI" id="CHEBI:30616"/>
        <dbReference type="ChEBI" id="CHEBI:61977"/>
        <dbReference type="ChEBI" id="CHEBI:456216"/>
        <dbReference type="EC" id="2.7.11.24"/>
    </reaction>
</comment>
<dbReference type="GO" id="GO:0031625">
    <property type="term" value="F:ubiquitin protein ligase binding"/>
    <property type="evidence" value="ECO:0007669"/>
    <property type="project" value="InterPro"/>
</dbReference>
<evidence type="ECO:0000256" key="7">
    <source>
        <dbReference type="ARBA" id="ARBA00022840"/>
    </source>
</evidence>
<dbReference type="InterPro" id="IPR000719">
    <property type="entry name" value="Prot_kinase_dom"/>
</dbReference>
<evidence type="ECO:0000256" key="8">
    <source>
        <dbReference type="ARBA" id="ARBA00047592"/>
    </source>
</evidence>
<dbReference type="CDD" id="cd07830">
    <property type="entry name" value="STKc_MAK_like"/>
    <property type="match status" value="1"/>
</dbReference>
<reference evidence="12 13" key="1">
    <citation type="submission" date="2018-10" db="EMBL/GenBank/DDBJ databases">
        <title>A high-quality apple genome assembly.</title>
        <authorList>
            <person name="Hu J."/>
        </authorList>
    </citation>
    <scope>NUCLEOTIDE SEQUENCE [LARGE SCALE GENOMIC DNA]</scope>
    <source>
        <strain evidence="13">cv. HFTH1</strain>
        <tissue evidence="12">Young leaf</tissue>
    </source>
</reference>
<dbReference type="InterPro" id="IPR001373">
    <property type="entry name" value="Cullin_N"/>
</dbReference>
<dbReference type="GO" id="GO:0004707">
    <property type="term" value="F:MAP kinase activity"/>
    <property type="evidence" value="ECO:0007669"/>
    <property type="project" value="UniProtKB-EC"/>
</dbReference>
<dbReference type="Pfam" id="PF00888">
    <property type="entry name" value="Cullin"/>
    <property type="match status" value="3"/>
</dbReference>
<comment type="caution">
    <text evidence="12">The sequence shown here is derived from an EMBL/GenBank/DDBJ whole genome shotgun (WGS) entry which is preliminary data.</text>
</comment>
<accession>A0A498K039</accession>
<dbReference type="Pfam" id="PF00069">
    <property type="entry name" value="Pkinase"/>
    <property type="match status" value="1"/>
</dbReference>
<dbReference type="InterPro" id="IPR016159">
    <property type="entry name" value="Cullin_repeat-like_dom_sf"/>
</dbReference>
<dbReference type="FunFam" id="1.20.1310.10:FF:000001">
    <property type="entry name" value="Cullin 3"/>
    <property type="match status" value="1"/>
</dbReference>
<evidence type="ECO:0000256" key="4">
    <source>
        <dbReference type="ARBA" id="ARBA00022679"/>
    </source>
</evidence>
<comment type="catalytic activity">
    <reaction evidence="9">
        <text>L-seryl-[protein] + ATP = O-phospho-L-seryl-[protein] + ADP + H(+)</text>
        <dbReference type="Rhea" id="RHEA:17989"/>
        <dbReference type="Rhea" id="RHEA-COMP:9863"/>
        <dbReference type="Rhea" id="RHEA-COMP:11604"/>
        <dbReference type="ChEBI" id="CHEBI:15378"/>
        <dbReference type="ChEBI" id="CHEBI:29999"/>
        <dbReference type="ChEBI" id="CHEBI:30616"/>
        <dbReference type="ChEBI" id="CHEBI:83421"/>
        <dbReference type="ChEBI" id="CHEBI:456216"/>
        <dbReference type="EC" id="2.7.11.24"/>
    </reaction>
</comment>
<dbReference type="InterPro" id="IPR050117">
    <property type="entry name" value="MAPK"/>
</dbReference>
<comment type="similarity">
    <text evidence="2">Belongs to the protein kinase superfamily. CMGC Ser/Thr protein kinase family. MAP kinase subfamily.</text>
</comment>
<keyword evidence="7 10" id="KW-0067">ATP-binding</keyword>
<evidence type="ECO:0000256" key="5">
    <source>
        <dbReference type="ARBA" id="ARBA00022741"/>
    </source>
</evidence>
<dbReference type="SUPFAM" id="SSF74788">
    <property type="entry name" value="Cullin repeat-like"/>
    <property type="match status" value="2"/>
</dbReference>
<feature type="binding site" evidence="10">
    <location>
        <position position="411"/>
    </location>
    <ligand>
        <name>ATP</name>
        <dbReference type="ChEBI" id="CHEBI:30616"/>
    </ligand>
</feature>
<dbReference type="SUPFAM" id="SSF56112">
    <property type="entry name" value="Protein kinase-like (PK-like)"/>
    <property type="match status" value="1"/>
</dbReference>
<dbReference type="PANTHER" id="PTHR24055">
    <property type="entry name" value="MITOGEN-ACTIVATED PROTEIN KINASE"/>
    <property type="match status" value="1"/>
</dbReference>
<comment type="similarity">
    <text evidence="1">Belongs to the cullin family.</text>
</comment>
<dbReference type="EMBL" id="RDQH01000330">
    <property type="protein sequence ID" value="RXI00971.1"/>
    <property type="molecule type" value="Genomic_DNA"/>
</dbReference>
<dbReference type="PROSITE" id="PS50011">
    <property type="entry name" value="PROTEIN_KINASE_DOM"/>
    <property type="match status" value="1"/>
</dbReference>
<evidence type="ECO:0000256" key="6">
    <source>
        <dbReference type="ARBA" id="ARBA00022777"/>
    </source>
</evidence>
<evidence type="ECO:0000313" key="12">
    <source>
        <dbReference type="EMBL" id="RXI00971.1"/>
    </source>
</evidence>
<keyword evidence="13" id="KW-1185">Reference proteome</keyword>
<evidence type="ECO:0000256" key="9">
    <source>
        <dbReference type="ARBA" id="ARBA00048312"/>
    </source>
</evidence>
<evidence type="ECO:0000256" key="3">
    <source>
        <dbReference type="ARBA" id="ARBA00022527"/>
    </source>
</evidence>
<dbReference type="Gene3D" id="1.10.510.10">
    <property type="entry name" value="Transferase(Phosphotransferase) domain 1"/>
    <property type="match status" value="1"/>
</dbReference>
<sequence length="690" mass="79434">MDAYEEDFEAHMLTNTGKYYSRKASSWVLEDPNMNYMLKAEECLRRERARVSHYLHSSSEQKLVEKVEHELLAVYTTQLKHSDSGSGALARDDNVEVIEWDQGWDHVQQGIAKMNRIIQGSSEPQFTSEEYMSLYTTIYNMSIQQPPHNYSQQLYEKYQETIEEYISSTVLPPLMEKHDEFMLQEYVKNWVNANVRYYVLGLMHKEREGEKIDRALLKNVINIYVEIEMGELDAYEKDFEEYMLIDTRKYYLHKASSWILEYSYTDYMLKAEECLRRERDRVSCYLLPSSQKKLMETVKHCLVVVHGSQLIQKKHSVSGCTLLTVENLEELSRKFIANLALEQRVSAEGSPFVRQAEDFSPTLTVGGLVRFLTSYDRIMDKFWITKQLGGGSFGTVFEAQHRPTGEVVAVKYLRETFSSFEQCLSLPEVQSLSKLRHPNIVQLKDVIFENDSAFLVFEYMQSSLLDLMMKRRTKFTDEEVRSICFQMFQGLAYMHRNGYFHRDLKPANVLVKDGGRVVKIADLGSAKEIDSPPPYTDYVTTRPYRAPEVLLRSGLYGPKVDMWAMGAIIAEMFSFRPLFPGESADDQMFKICSVIGSPTWESWPEGQLLAQNLNYQFPKTGGVGLSAMIPSASRSAIQLISSLCSWDPSVRPTAAEALRHPFFVGNYKIPRAIPLRQSNILPPSNSLIFA</sequence>
<dbReference type="Gene3D" id="1.20.1310.10">
    <property type="entry name" value="Cullin Repeats"/>
    <property type="match status" value="3"/>
</dbReference>
<name>A0A498K039_MALDO</name>
<dbReference type="Gene3D" id="3.30.200.20">
    <property type="entry name" value="Phosphorylase Kinase, domain 1"/>
    <property type="match status" value="1"/>
</dbReference>
<dbReference type="GO" id="GO:0006511">
    <property type="term" value="P:ubiquitin-dependent protein catabolic process"/>
    <property type="evidence" value="ECO:0007669"/>
    <property type="project" value="InterPro"/>
</dbReference>
<dbReference type="PROSITE" id="PS00108">
    <property type="entry name" value="PROTEIN_KINASE_ST"/>
    <property type="match status" value="1"/>
</dbReference>
<keyword evidence="6" id="KW-0418">Kinase</keyword>
<keyword evidence="5 10" id="KW-0547">Nucleotide-binding</keyword>
<feature type="domain" description="Protein kinase" evidence="11">
    <location>
        <begin position="382"/>
        <end position="663"/>
    </location>
</feature>
<dbReference type="AlphaFoldDB" id="A0A498K039"/>
<gene>
    <name evidence="12" type="ORF">DVH24_001205</name>
</gene>
<dbReference type="Proteomes" id="UP000290289">
    <property type="component" value="Chromosome 4"/>
</dbReference>
<evidence type="ECO:0000259" key="11">
    <source>
        <dbReference type="PROSITE" id="PS50011"/>
    </source>
</evidence>